<feature type="region of interest" description="Disordered" evidence="1">
    <location>
        <begin position="288"/>
        <end position="307"/>
    </location>
</feature>
<feature type="compositionally biased region" description="Acidic residues" evidence="1">
    <location>
        <begin position="318"/>
        <end position="333"/>
    </location>
</feature>
<name>A0A0R2SX74_9GAMM</name>
<organism evidence="2 3">
    <name type="scientific">OM182 bacterium BACL3 MAG-120619-bin3</name>
    <dbReference type="NCBI Taxonomy" id="1655593"/>
    <lineage>
        <taxon>Bacteria</taxon>
        <taxon>Pseudomonadati</taxon>
        <taxon>Pseudomonadota</taxon>
        <taxon>Gammaproteobacteria</taxon>
        <taxon>OMG group</taxon>
        <taxon>OM182 clade</taxon>
    </lineage>
</organism>
<dbReference type="EMBL" id="LICD01000152">
    <property type="protein sequence ID" value="KRO79653.1"/>
    <property type="molecule type" value="Genomic_DNA"/>
</dbReference>
<protein>
    <submittedName>
        <fullName evidence="2">Uncharacterized protein</fullName>
    </submittedName>
</protein>
<evidence type="ECO:0000313" key="2">
    <source>
        <dbReference type="EMBL" id="KRO79653.1"/>
    </source>
</evidence>
<reference evidence="2 3" key="1">
    <citation type="submission" date="2015-10" db="EMBL/GenBank/DDBJ databases">
        <title>Metagenome-Assembled Genomes uncover a global brackish microbiome.</title>
        <authorList>
            <person name="Hugerth L.W."/>
            <person name="Larsson J."/>
            <person name="Alneberg J."/>
            <person name="Lindh M.V."/>
            <person name="Legrand C."/>
            <person name="Pinhassi J."/>
            <person name="Andersson A.F."/>
        </authorList>
    </citation>
    <scope>NUCLEOTIDE SEQUENCE [LARGE SCALE GENOMIC DNA]</scope>
    <source>
        <strain evidence="2">BACL22 MAG-120619-bin3</strain>
    </source>
</reference>
<dbReference type="AlphaFoldDB" id="A0A0R2SX74"/>
<sequence length="448" mass="48046">MLYAVLFKFWQGLNSDMYGPENINLLSRAPSADLPDQLMIKISPSISKELGLREGQTVRGAVSENGQSITLGTGADAQSYSANLSAFKGQTHFFQLLKNAQGLYLKASEASSKPLQGSSSNVINENRTTAGPSRLVMLLSQSNSYQQVSLLNSGGKLAKVLEKRTEGIGSNLSKIINAKASSISAQNVSNSLSLSGLLGSLVGAKNPQLAGVKNLAQELQAVKRDALSNGRDLGELQGEIDSSIDYLDRNKVDLLVGRESGVNTYRFMMTFGDFPSVEIVLKEIEEIDSTSPNRTAQSTSLSGKANQSMYQSVLNSTEVDESLVEGPTELEGEDAGKAADNIQEEYDKRREKGGSAGSKNWAIELDFQFSDNDKLSVKIAVRKSVGATAVVWASNEATLGFASSNESRLVASMENLGINLVSCQFLKGERPAIDSVQFPGKSNFVVES</sequence>
<proteinExistence type="predicted"/>
<dbReference type="Proteomes" id="UP000051242">
    <property type="component" value="Unassembled WGS sequence"/>
</dbReference>
<evidence type="ECO:0000313" key="3">
    <source>
        <dbReference type="Proteomes" id="UP000051242"/>
    </source>
</evidence>
<feature type="region of interest" description="Disordered" evidence="1">
    <location>
        <begin position="317"/>
        <end position="339"/>
    </location>
</feature>
<evidence type="ECO:0000256" key="1">
    <source>
        <dbReference type="SAM" id="MobiDB-lite"/>
    </source>
</evidence>
<comment type="caution">
    <text evidence="2">The sequence shown here is derived from an EMBL/GenBank/DDBJ whole genome shotgun (WGS) entry which is preliminary data.</text>
</comment>
<gene>
    <name evidence="2" type="ORF">ABR85_12855</name>
</gene>
<feature type="compositionally biased region" description="Polar residues" evidence="1">
    <location>
        <begin position="289"/>
        <end position="307"/>
    </location>
</feature>
<accession>A0A0R2SX74</accession>